<dbReference type="Pfam" id="PF00892">
    <property type="entry name" value="EamA"/>
    <property type="match status" value="1"/>
</dbReference>
<evidence type="ECO:0000313" key="13">
    <source>
        <dbReference type="EMBL" id="CAE0371910.1"/>
    </source>
</evidence>
<evidence type="ECO:0000256" key="3">
    <source>
        <dbReference type="ARBA" id="ARBA00022989"/>
    </source>
</evidence>
<protein>
    <recommendedName>
        <fullName evidence="7">EamA domain-containing protein</fullName>
    </recommendedName>
</protein>
<dbReference type="GO" id="GO:0016020">
    <property type="term" value="C:membrane"/>
    <property type="evidence" value="ECO:0007669"/>
    <property type="project" value="UniProtKB-SubCell"/>
</dbReference>
<dbReference type="InterPro" id="IPR000620">
    <property type="entry name" value="EamA_dom"/>
</dbReference>
<feature type="transmembrane region" description="Helical" evidence="6">
    <location>
        <begin position="100"/>
        <end position="122"/>
    </location>
</feature>
<dbReference type="EMBL" id="HBIJ01019360">
    <property type="protein sequence ID" value="CAE0371910.1"/>
    <property type="molecule type" value="Transcribed_RNA"/>
</dbReference>
<dbReference type="PANTHER" id="PTHR31218">
    <property type="entry name" value="WAT1-RELATED PROTEIN"/>
    <property type="match status" value="1"/>
</dbReference>
<evidence type="ECO:0000256" key="4">
    <source>
        <dbReference type="ARBA" id="ARBA00023136"/>
    </source>
</evidence>
<dbReference type="EMBL" id="HBIJ01019359">
    <property type="protein sequence ID" value="CAE0371909.1"/>
    <property type="molecule type" value="Transcribed_RNA"/>
</dbReference>
<dbReference type="EMBL" id="HBIJ01019357">
    <property type="protein sequence ID" value="CAE0371907.1"/>
    <property type="molecule type" value="Transcribed_RNA"/>
</dbReference>
<feature type="transmembrane region" description="Helical" evidence="6">
    <location>
        <begin position="183"/>
        <end position="203"/>
    </location>
</feature>
<feature type="transmembrane region" description="Helical" evidence="6">
    <location>
        <begin position="12"/>
        <end position="36"/>
    </location>
</feature>
<feature type="transmembrane region" description="Helical" evidence="6">
    <location>
        <begin position="128"/>
        <end position="147"/>
    </location>
</feature>
<dbReference type="AlphaFoldDB" id="A0A6S8EN34"/>
<evidence type="ECO:0000259" key="7">
    <source>
        <dbReference type="Pfam" id="PF00892"/>
    </source>
</evidence>
<evidence type="ECO:0000313" key="11">
    <source>
        <dbReference type="EMBL" id="CAE0371908.1"/>
    </source>
</evidence>
<dbReference type="EMBL" id="HBIJ01019353">
    <property type="protein sequence ID" value="CAE0371905.1"/>
    <property type="molecule type" value="Transcribed_RNA"/>
</dbReference>
<evidence type="ECO:0000256" key="6">
    <source>
        <dbReference type="SAM" id="Phobius"/>
    </source>
</evidence>
<feature type="transmembrane region" description="Helical" evidence="6">
    <location>
        <begin position="215"/>
        <end position="237"/>
    </location>
</feature>
<evidence type="ECO:0000313" key="12">
    <source>
        <dbReference type="EMBL" id="CAE0371909.1"/>
    </source>
</evidence>
<sequence length="407" mass="43699">MSAKDASDVSRLRVLGVCISVQLVFSGWHVLGGVALSGSKAVDPYVFALYREVGASILMALAAFFSEGYKRTMAPGRWFIFFRSSSSSTTIKMNRKMASLFILAGLTSFGNVFLTVMALTMIPSDLYSMYQPIIPVITTAIAVSTGFETKLNRAICAGIAISVVGAVMVEYSAAEGGSGTGSFFGNILTLVQCVSISSLIVITKPLTKIHSPLTITVWYYTIGSLWTLLALLCAQRPLASFFWSAPEPWAALVYAIVVATFYAYEAYSWLVHNASPTLVAAFCPLQPVFTVLLNFLILAKGIGLNTTLAGCVVIFGLLFTIYGKRTDILDYSSMNVQPSTSGEETPTLRARLLASQYTTTQGNTTPNPSHQNPAIDTSIEEEEQLNPSSLESAQSAENSTAAPIPGE</sequence>
<feature type="transmembrane region" description="Helical" evidence="6">
    <location>
        <begin position="302"/>
        <end position="322"/>
    </location>
</feature>
<organism evidence="11">
    <name type="scientific">Aureoumbra lagunensis</name>
    <dbReference type="NCBI Taxonomy" id="44058"/>
    <lineage>
        <taxon>Eukaryota</taxon>
        <taxon>Sar</taxon>
        <taxon>Stramenopiles</taxon>
        <taxon>Ochrophyta</taxon>
        <taxon>Pelagophyceae</taxon>
        <taxon>Pelagomonadales</taxon>
        <taxon>Aureoumbra</taxon>
    </lineage>
</organism>
<feature type="domain" description="EamA" evidence="7">
    <location>
        <begin position="184"/>
        <end position="321"/>
    </location>
</feature>
<evidence type="ECO:0000256" key="1">
    <source>
        <dbReference type="ARBA" id="ARBA00004141"/>
    </source>
</evidence>
<evidence type="ECO:0000256" key="2">
    <source>
        <dbReference type="ARBA" id="ARBA00022692"/>
    </source>
</evidence>
<feature type="compositionally biased region" description="Polar residues" evidence="5">
    <location>
        <begin position="385"/>
        <end position="401"/>
    </location>
</feature>
<dbReference type="SUPFAM" id="SSF103481">
    <property type="entry name" value="Multidrug resistance efflux transporter EmrE"/>
    <property type="match status" value="2"/>
</dbReference>
<feature type="transmembrane region" description="Helical" evidence="6">
    <location>
        <begin position="48"/>
        <end position="65"/>
    </location>
</feature>
<evidence type="ECO:0000313" key="8">
    <source>
        <dbReference type="EMBL" id="CAE0371905.1"/>
    </source>
</evidence>
<comment type="subcellular location">
    <subcellularLocation>
        <location evidence="1">Membrane</location>
        <topology evidence="1">Multi-pass membrane protein</topology>
    </subcellularLocation>
</comment>
<feature type="compositionally biased region" description="Polar residues" evidence="5">
    <location>
        <begin position="358"/>
        <end position="375"/>
    </location>
</feature>
<dbReference type="InterPro" id="IPR030184">
    <property type="entry name" value="WAT1-related"/>
</dbReference>
<dbReference type="InterPro" id="IPR037185">
    <property type="entry name" value="EmrE-like"/>
</dbReference>
<feature type="transmembrane region" description="Helical" evidence="6">
    <location>
        <begin position="154"/>
        <end position="171"/>
    </location>
</feature>
<feature type="region of interest" description="Disordered" evidence="5">
    <location>
        <begin position="358"/>
        <end position="407"/>
    </location>
</feature>
<dbReference type="EMBL" id="HBIJ01019355">
    <property type="protein sequence ID" value="CAE0371906.1"/>
    <property type="molecule type" value="Transcribed_RNA"/>
</dbReference>
<feature type="transmembrane region" description="Helical" evidence="6">
    <location>
        <begin position="277"/>
        <end position="296"/>
    </location>
</feature>
<dbReference type="GO" id="GO:0022857">
    <property type="term" value="F:transmembrane transporter activity"/>
    <property type="evidence" value="ECO:0007669"/>
    <property type="project" value="InterPro"/>
</dbReference>
<keyword evidence="3 6" id="KW-1133">Transmembrane helix</keyword>
<evidence type="ECO:0000313" key="9">
    <source>
        <dbReference type="EMBL" id="CAE0371906.1"/>
    </source>
</evidence>
<evidence type="ECO:0000313" key="10">
    <source>
        <dbReference type="EMBL" id="CAE0371907.1"/>
    </source>
</evidence>
<gene>
    <name evidence="8" type="ORF">ALAG00032_LOCUS12687</name>
    <name evidence="9" type="ORF">ALAG00032_LOCUS12688</name>
    <name evidence="10" type="ORF">ALAG00032_LOCUS12689</name>
    <name evidence="11" type="ORF">ALAG00032_LOCUS12690</name>
    <name evidence="12" type="ORF">ALAG00032_LOCUS12691</name>
    <name evidence="13" type="ORF">ALAG00032_LOCUS12692</name>
</gene>
<proteinExistence type="predicted"/>
<dbReference type="EMBL" id="HBIJ01019358">
    <property type="protein sequence ID" value="CAE0371908.1"/>
    <property type="molecule type" value="Transcribed_RNA"/>
</dbReference>
<keyword evidence="4 6" id="KW-0472">Membrane</keyword>
<keyword evidence="2 6" id="KW-0812">Transmembrane</keyword>
<accession>A0A6S8EN34</accession>
<feature type="transmembrane region" description="Helical" evidence="6">
    <location>
        <begin position="249"/>
        <end position="270"/>
    </location>
</feature>
<reference evidence="11" key="1">
    <citation type="submission" date="2021-01" db="EMBL/GenBank/DDBJ databases">
        <authorList>
            <person name="Corre E."/>
            <person name="Pelletier E."/>
            <person name="Niang G."/>
            <person name="Scheremetjew M."/>
            <person name="Finn R."/>
            <person name="Kale V."/>
            <person name="Holt S."/>
            <person name="Cochrane G."/>
            <person name="Meng A."/>
            <person name="Brown T."/>
            <person name="Cohen L."/>
        </authorList>
    </citation>
    <scope>NUCLEOTIDE SEQUENCE</scope>
    <source>
        <strain evidence="11">CCMP1510</strain>
    </source>
</reference>
<name>A0A6S8EN34_9STRA</name>
<evidence type="ECO:0000256" key="5">
    <source>
        <dbReference type="SAM" id="MobiDB-lite"/>
    </source>
</evidence>